<accession>A0A4Y8T443</accession>
<dbReference type="RefSeq" id="WP_134656416.1">
    <property type="nucleotide sequence ID" value="NZ_SCLP01000007.1"/>
</dbReference>
<dbReference type="AlphaFoldDB" id="A0A4Y8T443"/>
<protein>
    <submittedName>
        <fullName evidence="2">Phage tail family protein</fullName>
    </submittedName>
</protein>
<name>A0A4Y8T443_BACTU</name>
<evidence type="ECO:0000313" key="2">
    <source>
        <dbReference type="EMBL" id="TFF45772.1"/>
    </source>
</evidence>
<sequence>MHLTIIRKNGKRYKLSQETGYHVLYFRPDSIKVNSISDKVDGRPGAVSSGIEVEGRMIRTSIVFEAYDFPDYALKRNEFFQILDSREDFYVIYSEEPGKRWLVRANQFTPEPLTRVWGQCDIILESDFPYAESIGTTMDSFTFDSNLWQIGQGLIAEDTKYHHNTTSFRIYNAGDVLIDPKCMPLKIKYKGKSNNLSIKNVTTGDLWSYTGSTTTLNDVITLDGVRAYRNVLGSIFKNTNWGLIRLKPGWNDFVLTGTTGAFEVEFDFRFYYL</sequence>
<dbReference type="InterPro" id="IPR008841">
    <property type="entry name" value="Siphovirus-type_tail_N"/>
</dbReference>
<reference evidence="2 3" key="1">
    <citation type="submission" date="2019-01" db="EMBL/GenBank/DDBJ databases">
        <title>Draft genome sequence of Bacillus sp. DPC6431.</title>
        <authorList>
            <person name="Arbulu S."/>
            <person name="Murphy K."/>
            <person name="O'Sullivan O."/>
            <person name="Rea M.C."/>
            <person name="Hill C."/>
            <person name="Ross R.P."/>
        </authorList>
    </citation>
    <scope>NUCLEOTIDE SEQUENCE [LARGE SCALE GENOMIC DNA]</scope>
    <source>
        <strain evidence="2 3">DPC6431</strain>
    </source>
</reference>
<comment type="caution">
    <text evidence="2">The sequence shown here is derived from an EMBL/GenBank/DDBJ whole genome shotgun (WGS) entry which is preliminary data.</text>
</comment>
<proteinExistence type="predicted"/>
<gene>
    <name evidence="2" type="ORF">EQ803_16020</name>
</gene>
<organism evidence="2 3">
    <name type="scientific">Bacillus thuringiensis</name>
    <dbReference type="NCBI Taxonomy" id="1428"/>
    <lineage>
        <taxon>Bacteria</taxon>
        <taxon>Bacillati</taxon>
        <taxon>Bacillota</taxon>
        <taxon>Bacilli</taxon>
        <taxon>Bacillales</taxon>
        <taxon>Bacillaceae</taxon>
        <taxon>Bacillus</taxon>
        <taxon>Bacillus cereus group</taxon>
    </lineage>
</organism>
<dbReference type="Gene3D" id="2.40.30.200">
    <property type="match status" value="1"/>
</dbReference>
<feature type="domain" description="Siphovirus-type tail component RIFT-related" evidence="1">
    <location>
        <begin position="9"/>
        <end position="122"/>
    </location>
</feature>
<evidence type="ECO:0000313" key="3">
    <source>
        <dbReference type="Proteomes" id="UP000297630"/>
    </source>
</evidence>
<dbReference type="EMBL" id="SCLP01000007">
    <property type="protein sequence ID" value="TFF45772.1"/>
    <property type="molecule type" value="Genomic_DNA"/>
</dbReference>
<evidence type="ECO:0000259" key="1">
    <source>
        <dbReference type="Pfam" id="PF05709"/>
    </source>
</evidence>
<dbReference type="Pfam" id="PF05709">
    <property type="entry name" value="Sipho_tail"/>
    <property type="match status" value="1"/>
</dbReference>
<dbReference type="Proteomes" id="UP000297630">
    <property type="component" value="Unassembled WGS sequence"/>
</dbReference>